<dbReference type="AlphaFoldDB" id="A0A2H3D3I0"/>
<protein>
    <submittedName>
        <fullName evidence="2">Uncharacterized protein</fullName>
    </submittedName>
</protein>
<feature type="region of interest" description="Disordered" evidence="1">
    <location>
        <begin position="759"/>
        <end position="780"/>
    </location>
</feature>
<feature type="compositionally biased region" description="Basic and acidic residues" evidence="1">
    <location>
        <begin position="770"/>
        <end position="780"/>
    </location>
</feature>
<dbReference type="Gene3D" id="2.40.70.10">
    <property type="entry name" value="Acid Proteases"/>
    <property type="match status" value="1"/>
</dbReference>
<feature type="compositionally biased region" description="Basic and acidic residues" evidence="1">
    <location>
        <begin position="267"/>
        <end position="285"/>
    </location>
</feature>
<dbReference type="InterPro" id="IPR021109">
    <property type="entry name" value="Peptidase_aspartic_dom_sf"/>
</dbReference>
<organism evidence="2 3">
    <name type="scientific">Armillaria gallica</name>
    <name type="common">Bulbous honey fungus</name>
    <name type="synonym">Armillaria bulbosa</name>
    <dbReference type="NCBI Taxonomy" id="47427"/>
    <lineage>
        <taxon>Eukaryota</taxon>
        <taxon>Fungi</taxon>
        <taxon>Dikarya</taxon>
        <taxon>Basidiomycota</taxon>
        <taxon>Agaricomycotina</taxon>
        <taxon>Agaricomycetes</taxon>
        <taxon>Agaricomycetidae</taxon>
        <taxon>Agaricales</taxon>
        <taxon>Marasmiineae</taxon>
        <taxon>Physalacriaceae</taxon>
        <taxon>Armillaria</taxon>
    </lineage>
</organism>
<reference evidence="3" key="1">
    <citation type="journal article" date="2017" name="Nat. Ecol. Evol.">
        <title>Genome expansion and lineage-specific genetic innovations in the forest pathogenic fungi Armillaria.</title>
        <authorList>
            <person name="Sipos G."/>
            <person name="Prasanna A.N."/>
            <person name="Walter M.C."/>
            <person name="O'Connor E."/>
            <person name="Balint B."/>
            <person name="Krizsan K."/>
            <person name="Kiss B."/>
            <person name="Hess J."/>
            <person name="Varga T."/>
            <person name="Slot J."/>
            <person name="Riley R."/>
            <person name="Boka B."/>
            <person name="Rigling D."/>
            <person name="Barry K."/>
            <person name="Lee J."/>
            <person name="Mihaltcheva S."/>
            <person name="LaButti K."/>
            <person name="Lipzen A."/>
            <person name="Waldron R."/>
            <person name="Moloney N.M."/>
            <person name="Sperisen C."/>
            <person name="Kredics L."/>
            <person name="Vagvoelgyi C."/>
            <person name="Patrignani A."/>
            <person name="Fitzpatrick D."/>
            <person name="Nagy I."/>
            <person name="Doyle S."/>
            <person name="Anderson J.B."/>
            <person name="Grigoriev I.V."/>
            <person name="Gueldener U."/>
            <person name="Muensterkoetter M."/>
            <person name="Nagy L.G."/>
        </authorList>
    </citation>
    <scope>NUCLEOTIDE SEQUENCE [LARGE SCALE GENOMIC DNA]</scope>
    <source>
        <strain evidence="3">Ar21-2</strain>
    </source>
</reference>
<feature type="compositionally biased region" description="Basic residues" evidence="1">
    <location>
        <begin position="237"/>
        <end position="266"/>
    </location>
</feature>
<accession>A0A2H3D3I0</accession>
<evidence type="ECO:0000313" key="2">
    <source>
        <dbReference type="EMBL" id="PBK85962.1"/>
    </source>
</evidence>
<evidence type="ECO:0000256" key="1">
    <source>
        <dbReference type="SAM" id="MobiDB-lite"/>
    </source>
</evidence>
<feature type="region of interest" description="Disordered" evidence="1">
    <location>
        <begin position="207"/>
        <end position="285"/>
    </location>
</feature>
<dbReference type="EMBL" id="KZ293687">
    <property type="protein sequence ID" value="PBK85962.1"/>
    <property type="molecule type" value="Genomic_DNA"/>
</dbReference>
<proteinExistence type="predicted"/>
<dbReference type="OrthoDB" id="5535068at2759"/>
<feature type="compositionally biased region" description="Low complexity" evidence="1">
    <location>
        <begin position="220"/>
        <end position="231"/>
    </location>
</feature>
<gene>
    <name evidence="2" type="ORF">ARMGADRAFT_1035943</name>
</gene>
<feature type="compositionally biased region" description="Low complexity" evidence="1">
    <location>
        <begin position="26"/>
        <end position="41"/>
    </location>
</feature>
<dbReference type="InParanoid" id="A0A2H3D3I0"/>
<feature type="region of interest" description="Disordered" evidence="1">
    <location>
        <begin position="401"/>
        <end position="423"/>
    </location>
</feature>
<sequence>MGTFGSMANAHQRTAHNQGNAASYHMPNPTSNSSMSTTRTPDMMPLLGAKTAPAKFRGKYDTVKRFIRQYKQMCAVYNVPDRDKCHRIIDYCSSRVTRFIEALDSFVNEDWDQLEKDILTYYDAELHESRYLLSDLDKLVEFLTMANWLLHKGKITLDKRHTKFWYGLNSNLCEIVEIIYNMFTCNQFDAELTVKKSKNRRAKLEELLKMSMSGDEDTDTSSSKDSMSTSDSESDSKHRKSRKKKEAKHHKPLTKTKKSKHASHKKASSDETSRKAPESRDTDKVEELVDKLAKMKWLHQPNELWGWKIPFSITILEWRDSQAGILHVIYGTYIRRIGTKTFEDAIRRTTMSSNLVTINMFQADTDSGNEDEAYADHLQMSEETDIDEEYNDDAYAYSEQKGAGTWPSKKDGPLPSEPIPVDVQPSWIQDLPELEDIEMAEETHPLNIGQTPEMKGTETMTERKRGMRQPLIQQWYNAEGLMKTVLNAPVTIPIGEFMAYSAELIKQLIKELQNCTVKFSEKGKTNTVNAISNVAQVNLVTMEPIQTKPLVCLALIIIEVTIRNESKKVLAKAIVDLESEINIVCQELAHELNKSYPITPLKEISCSDTNGNLGLLSGQFSNIRLEQGPIVTNTAFFMGNQNITFQLLLGWPWLRGNLVLISERLEGTYLVYHDPRNAKNYKELFVLEENWKKEATKLVVMHLAKTGIISANRAWKINAGQEIVRPEMEQVNRPNIIYTASRSIQNEYTQAQNAVELEKTGQPMLDTETETSHQGKDSQN</sequence>
<feature type="region of interest" description="Disordered" evidence="1">
    <location>
        <begin position="1"/>
        <end position="42"/>
    </location>
</feature>
<dbReference type="Proteomes" id="UP000217790">
    <property type="component" value="Unassembled WGS sequence"/>
</dbReference>
<name>A0A2H3D3I0_ARMGA</name>
<feature type="compositionally biased region" description="Polar residues" evidence="1">
    <location>
        <begin position="9"/>
        <end position="21"/>
    </location>
</feature>
<keyword evidence="3" id="KW-1185">Reference proteome</keyword>
<evidence type="ECO:0000313" key="3">
    <source>
        <dbReference type="Proteomes" id="UP000217790"/>
    </source>
</evidence>